<accession>A0A8H5FAS7</accession>
<dbReference type="EMBL" id="JAACJK010000117">
    <property type="protein sequence ID" value="KAF5330014.1"/>
    <property type="molecule type" value="Genomic_DNA"/>
</dbReference>
<evidence type="ECO:0000313" key="3">
    <source>
        <dbReference type="Proteomes" id="UP000541558"/>
    </source>
</evidence>
<evidence type="ECO:0000313" key="2">
    <source>
        <dbReference type="EMBL" id="KAF5330014.1"/>
    </source>
</evidence>
<keyword evidence="1" id="KW-0472">Membrane</keyword>
<keyword evidence="3" id="KW-1185">Reference proteome</keyword>
<comment type="caution">
    <text evidence="2">The sequence shown here is derived from an EMBL/GenBank/DDBJ whole genome shotgun (WGS) entry which is preliminary data.</text>
</comment>
<feature type="transmembrane region" description="Helical" evidence="1">
    <location>
        <begin position="257"/>
        <end position="276"/>
    </location>
</feature>
<name>A0A8H5FAS7_9AGAR</name>
<keyword evidence="1" id="KW-0812">Transmembrane</keyword>
<feature type="transmembrane region" description="Helical" evidence="1">
    <location>
        <begin position="113"/>
        <end position="133"/>
    </location>
</feature>
<reference evidence="2 3" key="1">
    <citation type="journal article" date="2020" name="ISME J.">
        <title>Uncovering the hidden diversity of litter-decomposition mechanisms in mushroom-forming fungi.</title>
        <authorList>
            <person name="Floudas D."/>
            <person name="Bentzer J."/>
            <person name="Ahren D."/>
            <person name="Johansson T."/>
            <person name="Persson P."/>
            <person name="Tunlid A."/>
        </authorList>
    </citation>
    <scope>NUCLEOTIDE SEQUENCE [LARGE SCALE GENOMIC DNA]</scope>
    <source>
        <strain evidence="2 3">CBS 175.51</strain>
    </source>
</reference>
<sequence>MDNLDPATLAELERQYAELSRQYQIYYPVAFWVEAIIYGLYCSMFISTMRIMLRKRPVETVASRIFLVVSIMIFILATFHNITSISRLIRAYALLLAPPAPFLYFQNYKYWDNYAHLLLTAFCTWLGDVLVIYRCFLIWRRNKWVIVAPTLLLIGSIATTFVNWHWFLHPTAFAPKDIAPILWITFPLNLAQNMLTTSLIAFKIYKQHRDTVRSGLQLSSGLDLMGVIRIIVESAMVYTVETAIIIVLMAINHPSVVIVQHALPGSIGIVFCLIAIRTHVARSDTAPRPGASGSGYASDAFFPTWVTDADSPPHSPISPHRRNFHHMGPITVTTVTEQHRVMDSVLSSVSKRERERVRVREISRERGDGETMDVDLDLESVQRSPESVRTYDLKP</sequence>
<evidence type="ECO:0000256" key="1">
    <source>
        <dbReference type="SAM" id="Phobius"/>
    </source>
</evidence>
<feature type="transmembrane region" description="Helical" evidence="1">
    <location>
        <begin position="65"/>
        <end position="93"/>
    </location>
</feature>
<feature type="transmembrane region" description="Helical" evidence="1">
    <location>
        <begin position="145"/>
        <end position="166"/>
    </location>
</feature>
<dbReference type="AlphaFoldDB" id="A0A8H5FAS7"/>
<gene>
    <name evidence="2" type="ORF">D9611_010498</name>
</gene>
<keyword evidence="1" id="KW-1133">Transmembrane helix</keyword>
<organism evidence="2 3">
    <name type="scientific">Ephemerocybe angulata</name>
    <dbReference type="NCBI Taxonomy" id="980116"/>
    <lineage>
        <taxon>Eukaryota</taxon>
        <taxon>Fungi</taxon>
        <taxon>Dikarya</taxon>
        <taxon>Basidiomycota</taxon>
        <taxon>Agaricomycotina</taxon>
        <taxon>Agaricomycetes</taxon>
        <taxon>Agaricomycetidae</taxon>
        <taxon>Agaricales</taxon>
        <taxon>Agaricineae</taxon>
        <taxon>Psathyrellaceae</taxon>
        <taxon>Ephemerocybe</taxon>
    </lineage>
</organism>
<protein>
    <submittedName>
        <fullName evidence="2">Uncharacterized protein</fullName>
    </submittedName>
</protein>
<dbReference type="OrthoDB" id="3346544at2759"/>
<dbReference type="Proteomes" id="UP000541558">
    <property type="component" value="Unassembled WGS sequence"/>
</dbReference>
<feature type="transmembrane region" description="Helical" evidence="1">
    <location>
        <begin position="178"/>
        <end position="205"/>
    </location>
</feature>
<proteinExistence type="predicted"/>
<feature type="transmembrane region" description="Helical" evidence="1">
    <location>
        <begin position="226"/>
        <end position="251"/>
    </location>
</feature>
<feature type="transmembrane region" description="Helical" evidence="1">
    <location>
        <begin position="29"/>
        <end position="53"/>
    </location>
</feature>